<evidence type="ECO:0000313" key="9">
    <source>
        <dbReference type="Proteomes" id="UP000231279"/>
    </source>
</evidence>
<keyword evidence="5 6" id="KW-0472">Membrane</keyword>
<dbReference type="AlphaFoldDB" id="A0A2G9HIE6"/>
<protein>
    <submittedName>
        <fullName evidence="8">3-oxo-5-alpha-steroid 4-dehydrogenase (NADP(+))</fullName>
        <ecNumber evidence="8">1.3.1.22</ecNumber>
    </submittedName>
</protein>
<evidence type="ECO:0000256" key="5">
    <source>
        <dbReference type="ARBA" id="ARBA00023136"/>
    </source>
</evidence>
<feature type="transmembrane region" description="Helical" evidence="6">
    <location>
        <begin position="102"/>
        <end position="122"/>
    </location>
</feature>
<dbReference type="Pfam" id="PF02544">
    <property type="entry name" value="Steroid_dh"/>
    <property type="match status" value="1"/>
</dbReference>
<keyword evidence="8" id="KW-0560">Oxidoreductase</keyword>
<comment type="similarity">
    <text evidence="2">Belongs to the steroid 5-alpha reductase family.</text>
</comment>
<dbReference type="OrthoDB" id="5788137at2759"/>
<dbReference type="EC" id="1.3.1.22" evidence="8"/>
<evidence type="ECO:0000256" key="2">
    <source>
        <dbReference type="ARBA" id="ARBA00007742"/>
    </source>
</evidence>
<dbReference type="InterPro" id="IPR039357">
    <property type="entry name" value="SRD5A/TECR"/>
</dbReference>
<dbReference type="Proteomes" id="UP000231279">
    <property type="component" value="Unassembled WGS sequence"/>
</dbReference>
<dbReference type="EMBL" id="NKXS01001697">
    <property type="protein sequence ID" value="PIN17284.1"/>
    <property type="molecule type" value="Genomic_DNA"/>
</dbReference>
<dbReference type="STRING" id="429701.A0A2G9HIE6"/>
<dbReference type="GO" id="GO:0016020">
    <property type="term" value="C:membrane"/>
    <property type="evidence" value="ECO:0007669"/>
    <property type="project" value="UniProtKB-SubCell"/>
</dbReference>
<organism evidence="8 9">
    <name type="scientific">Handroanthus impetiginosus</name>
    <dbReference type="NCBI Taxonomy" id="429701"/>
    <lineage>
        <taxon>Eukaryota</taxon>
        <taxon>Viridiplantae</taxon>
        <taxon>Streptophyta</taxon>
        <taxon>Embryophyta</taxon>
        <taxon>Tracheophyta</taxon>
        <taxon>Spermatophyta</taxon>
        <taxon>Magnoliopsida</taxon>
        <taxon>eudicotyledons</taxon>
        <taxon>Gunneridae</taxon>
        <taxon>Pentapetalae</taxon>
        <taxon>asterids</taxon>
        <taxon>lamiids</taxon>
        <taxon>Lamiales</taxon>
        <taxon>Bignoniaceae</taxon>
        <taxon>Crescentiina</taxon>
        <taxon>Tabebuia alliance</taxon>
        <taxon>Handroanthus</taxon>
    </lineage>
</organism>
<dbReference type="PROSITE" id="PS50244">
    <property type="entry name" value="S5A_REDUCTASE"/>
    <property type="match status" value="1"/>
</dbReference>
<comment type="subcellular location">
    <subcellularLocation>
        <location evidence="1">Membrane</location>
        <topology evidence="1">Multi-pass membrane protein</topology>
    </subcellularLocation>
</comment>
<accession>A0A2G9HIE6</accession>
<reference evidence="9" key="1">
    <citation type="journal article" date="2018" name="Gigascience">
        <title>Genome assembly of the Pink Ipe (Handroanthus impetiginosus, Bignoniaceae), a highly valued, ecologically keystone Neotropical timber forest tree.</title>
        <authorList>
            <person name="Silva-Junior O.B."/>
            <person name="Grattapaglia D."/>
            <person name="Novaes E."/>
            <person name="Collevatti R.G."/>
        </authorList>
    </citation>
    <scope>NUCLEOTIDE SEQUENCE [LARGE SCALE GENOMIC DNA]</scope>
    <source>
        <strain evidence="9">cv. UFG-1</strain>
    </source>
</reference>
<gene>
    <name evidence="8" type="ORF">CDL12_10057</name>
</gene>
<dbReference type="PANTHER" id="PTHR10556">
    <property type="entry name" value="3-OXO-5-ALPHA-STEROID 4-DEHYDROGENASE"/>
    <property type="match status" value="1"/>
</dbReference>
<feature type="domain" description="3-oxo-5-alpha-steroid 4-dehydrogenase C-terminal" evidence="7">
    <location>
        <begin position="32"/>
        <end position="146"/>
    </location>
</feature>
<dbReference type="GO" id="GO:0006629">
    <property type="term" value="P:lipid metabolic process"/>
    <property type="evidence" value="ECO:0007669"/>
    <property type="project" value="InterPro"/>
</dbReference>
<evidence type="ECO:0000256" key="1">
    <source>
        <dbReference type="ARBA" id="ARBA00004141"/>
    </source>
</evidence>
<feature type="transmembrane region" description="Helical" evidence="6">
    <location>
        <begin position="39"/>
        <end position="57"/>
    </location>
</feature>
<name>A0A2G9HIE6_9LAMI</name>
<dbReference type="InterPro" id="IPR001104">
    <property type="entry name" value="3-oxo-5_a-steroid_4-DH_C"/>
</dbReference>
<dbReference type="PANTHER" id="PTHR10556:SF35">
    <property type="entry name" value="3-OXO-5-ALPHA-STEROID 4-DEHYDROGENASE FAMILY PROTEIN"/>
    <property type="match status" value="1"/>
</dbReference>
<evidence type="ECO:0000256" key="6">
    <source>
        <dbReference type="SAM" id="Phobius"/>
    </source>
</evidence>
<evidence type="ECO:0000313" key="8">
    <source>
        <dbReference type="EMBL" id="PIN17284.1"/>
    </source>
</evidence>
<dbReference type="FunFam" id="1.20.120.1630:FF:000017">
    <property type="entry name" value="3-oxo-5-alpha-steroid 4-dehydrogenase family protein"/>
    <property type="match status" value="1"/>
</dbReference>
<comment type="caution">
    <text evidence="8">The sequence shown here is derived from an EMBL/GenBank/DDBJ whole genome shotgun (WGS) entry which is preliminary data.</text>
</comment>
<keyword evidence="3 6" id="KW-0812">Transmembrane</keyword>
<dbReference type="GO" id="GO:0047751">
    <property type="term" value="F:3-oxo-5-alpha-steroid 4-dehydrogenase (NADP+) activity"/>
    <property type="evidence" value="ECO:0007669"/>
    <property type="project" value="UniProtKB-EC"/>
</dbReference>
<proteinExistence type="inferred from homology"/>
<evidence type="ECO:0000259" key="7">
    <source>
        <dbReference type="Pfam" id="PF02544"/>
    </source>
</evidence>
<dbReference type="Gene3D" id="1.20.120.1630">
    <property type="match status" value="1"/>
</dbReference>
<keyword evidence="9" id="KW-1185">Reference proteome</keyword>
<keyword evidence="4 6" id="KW-1133">Transmembrane helix</keyword>
<sequence length="146" mass="16835">MDVEAMATISMSYFLASATMMYNQHLIQTLPEPSIDLKYIGISIFILGICGNFYHHYLLSKLRTKGDKNYKIPQGGLFNLVICPHYLFEILSFLGISCISQTLYALSFTMGTIFYLMGRSYATRKWYESKFEDFPKDVKALVPYIF</sequence>
<evidence type="ECO:0000256" key="4">
    <source>
        <dbReference type="ARBA" id="ARBA00022989"/>
    </source>
</evidence>
<evidence type="ECO:0000256" key="3">
    <source>
        <dbReference type="ARBA" id="ARBA00022692"/>
    </source>
</evidence>